<reference evidence="3" key="1">
    <citation type="submission" date="2006-07" db="EMBL/GenBank/DDBJ databases">
        <title>Complete sequence of Thiomicrospira crunogena XCL-2.</title>
        <authorList>
            <consortium name="US DOE Joint Genome Institute"/>
            <person name="Copeland A."/>
            <person name="Lucas S."/>
            <person name="Lapidus A."/>
            <person name="Barry K."/>
            <person name="Detter J.C."/>
            <person name="Glavina del Rio T."/>
            <person name="Hammon N."/>
            <person name="Israni S."/>
            <person name="Dalin E."/>
            <person name="Tice H."/>
            <person name="Pitluck S."/>
            <person name="Chain P."/>
            <person name="Malfatti S."/>
            <person name="Shin M."/>
            <person name="Vergez L."/>
            <person name="Schmutz J."/>
            <person name="Larimer F."/>
            <person name="Land M."/>
            <person name="Hauser L."/>
            <person name="Kyrpides N."/>
            <person name="Lykidis A."/>
            <person name="Scott K.M."/>
            <person name="Sievert S."/>
            <person name="Kerfeld C."/>
            <person name="Freyermuth S."/>
            <person name="Dobrinski K."/>
            <person name="Boller A."/>
            <person name="Fitzpatrick K."/>
            <person name="Thoma P."/>
            <person name="Moore J."/>
            <person name="Richardson P."/>
        </authorList>
    </citation>
    <scope>NUCLEOTIDE SEQUENCE</scope>
    <source>
        <strain evidence="3">XCL-2</strain>
    </source>
</reference>
<evidence type="ECO:0008006" key="4">
    <source>
        <dbReference type="Google" id="ProtNLM"/>
    </source>
</evidence>
<dbReference type="SUPFAM" id="SSF53335">
    <property type="entry name" value="S-adenosyl-L-methionine-dependent methyltransferases"/>
    <property type="match status" value="1"/>
</dbReference>
<dbReference type="InterPro" id="IPR029063">
    <property type="entry name" value="SAM-dependent_MTases_sf"/>
</dbReference>
<organism evidence="3">
    <name type="scientific">Hydrogenovibrio crunogenus (strain DSM 25203 / XCL-2)</name>
    <name type="common">Thiomicrospira crunogena</name>
    <dbReference type="NCBI Taxonomy" id="317025"/>
    <lineage>
        <taxon>Bacteria</taxon>
        <taxon>Pseudomonadati</taxon>
        <taxon>Pseudomonadota</taxon>
        <taxon>Gammaproteobacteria</taxon>
        <taxon>Thiotrichales</taxon>
        <taxon>Piscirickettsiaceae</taxon>
        <taxon>Hydrogenovibrio</taxon>
    </lineage>
</organism>
<proteinExistence type="predicted"/>
<sequence length="394" mass="44406">MKPNQQLPSPSEEAQQKSLSLQQKIRQMLKRHGMMPFPRFMEMALYTPGLGYYASGLPKIGQQGDFITAPEVSPIFSRCLARQAAQVLETLETPNVIEFGAGKGTMAKDILLELDALEQPIEQYYIVELSADLRARQQETLQALPETLFNKVVWLDQLPKDPLQAVVLANEVLDAMPVERLRLEEEQSLRGYVIFNEDKQRFGWDYHPITDATLQKASNAILNLIGTPSARGYETEINLNIHPWLQSIADFLSQGAVLLIDYGYNRKEYYQPSRHMGTLRCHYQHRAHGDPFFFPGLQDITAHVDFTSVAESGFDTGFKVAGYTTQAHFLMGSGLLEMSGDPTADITESLKIAQQIKTLTLPDEMGESFKVIALTKDVDLSLIGFKLRDLRHQL</sequence>
<accession>Q31EL6</accession>
<keyword evidence="1" id="KW-0489">Methyltransferase</keyword>
<name>Q31EL6_HYDCU</name>
<dbReference type="Pfam" id="PF02636">
    <property type="entry name" value="Methyltransf_28"/>
    <property type="match status" value="1"/>
</dbReference>
<dbReference type="EMBL" id="CP000109">
    <property type="protein sequence ID" value="ABB42407.1"/>
    <property type="molecule type" value="Genomic_DNA"/>
</dbReference>
<dbReference type="PANTHER" id="PTHR12049">
    <property type="entry name" value="PROTEIN ARGININE METHYLTRANSFERASE NDUFAF7, MITOCHONDRIAL"/>
    <property type="match status" value="1"/>
</dbReference>
<dbReference type="OrthoDB" id="9794208at2"/>
<dbReference type="AlphaFoldDB" id="Q31EL6"/>
<protein>
    <recommendedName>
        <fullName evidence="4">SAM-dependent methyltransferase</fullName>
    </recommendedName>
</protein>
<dbReference type="InterPro" id="IPR038375">
    <property type="entry name" value="NDUFAF7_sf"/>
</dbReference>
<evidence type="ECO:0000256" key="2">
    <source>
        <dbReference type="ARBA" id="ARBA00022679"/>
    </source>
</evidence>
<dbReference type="eggNOG" id="COG1565">
    <property type="taxonomic scope" value="Bacteria"/>
</dbReference>
<dbReference type="PANTHER" id="PTHR12049:SF7">
    <property type="entry name" value="PROTEIN ARGININE METHYLTRANSFERASE NDUFAF7, MITOCHONDRIAL"/>
    <property type="match status" value="1"/>
</dbReference>
<dbReference type="STRING" id="317025.Tcr_1815"/>
<dbReference type="GO" id="GO:0035243">
    <property type="term" value="F:protein-arginine omega-N symmetric methyltransferase activity"/>
    <property type="evidence" value="ECO:0007669"/>
    <property type="project" value="TreeGrafter"/>
</dbReference>
<dbReference type="KEGG" id="tcx:Tcr_1815"/>
<dbReference type="InterPro" id="IPR003788">
    <property type="entry name" value="NDUFAF7"/>
</dbReference>
<keyword evidence="2" id="KW-0808">Transferase</keyword>
<dbReference type="Gene3D" id="3.40.50.12710">
    <property type="match status" value="1"/>
</dbReference>
<evidence type="ECO:0000256" key="1">
    <source>
        <dbReference type="ARBA" id="ARBA00022603"/>
    </source>
</evidence>
<gene>
    <name evidence="3" type="ordered locus">Tcr_1815</name>
</gene>
<evidence type="ECO:0000313" key="3">
    <source>
        <dbReference type="EMBL" id="ABB42407.1"/>
    </source>
</evidence>
<dbReference type="GO" id="GO:0032259">
    <property type="term" value="P:methylation"/>
    <property type="evidence" value="ECO:0007669"/>
    <property type="project" value="UniProtKB-KW"/>
</dbReference>
<dbReference type="HOGENOM" id="CLU_024840_1_0_6"/>